<sequence length="521" mass="58635">MLTPITQETVHSCIYTYLFTSNDSALHYVNSLCLSNDEFSFVSCVDLERFNSGVDANNHVGLGSLLVEKSIKLFFSSGVSGNNKSTVMDIINDLSSLNIKPKSTLVIFSPDRLLVSYNSESWDAFLNAIKCYASKRQLVIKLLIYGSLATSVIKPMLLTNNTKLSGMASLQKADGETYHYHVDFWSNAHGVKSDANFILGLNASGQFYVKQEYDDLMQVMTRDSADSDCIYISRTVLDENIQLPANVIVADSNHALIEQLDRPSASTVIFSCASQEEIKNLALACYQLRKSAGSRLKILIREVNQCLRYLDEQFLLRAGVNLILPFTVSYPRCISQMEALQGQVFTRVIPNTLEGLLKYNQIYEYKGYITNTIFVDYCSSLMQSFEQTRIRFAVIKLTILPGMQAEECLRLCHIRRDGDLVTVCRTAIYVLFSAVRISDVDVALNNIFEYPVRDLFRTVDVLNNLHDIEQELSTIVGQAMSVSTEVEKLSRVTAIFEPNIANVNQVSPSLAKRKQYRYFTA</sequence>
<protein>
    <recommendedName>
        <fullName evidence="1">Cellulose biosynthesis protein BcsE</fullName>
    </recommendedName>
</protein>
<dbReference type="STRING" id="637905.SVI_0132"/>
<accession>D4ZDI1</accession>
<evidence type="ECO:0000313" key="3">
    <source>
        <dbReference type="Proteomes" id="UP000002350"/>
    </source>
</evidence>
<organism evidence="2 3">
    <name type="scientific">Shewanella violacea (strain JCM 10179 / CIP 106290 / LMG 19151 / DSS12)</name>
    <dbReference type="NCBI Taxonomy" id="637905"/>
    <lineage>
        <taxon>Bacteria</taxon>
        <taxon>Pseudomonadati</taxon>
        <taxon>Pseudomonadota</taxon>
        <taxon>Gammaproteobacteria</taxon>
        <taxon>Alteromonadales</taxon>
        <taxon>Shewanellaceae</taxon>
        <taxon>Shewanella</taxon>
    </lineage>
</organism>
<dbReference type="eggNOG" id="ENOG502Z9EC">
    <property type="taxonomic scope" value="Bacteria"/>
</dbReference>
<proteinExistence type="predicted"/>
<dbReference type="NCBIfam" id="TIGR03369">
    <property type="entry name" value="cellulose_bcsE"/>
    <property type="match status" value="1"/>
</dbReference>
<evidence type="ECO:0000313" key="2">
    <source>
        <dbReference type="EMBL" id="BAJ00103.1"/>
    </source>
</evidence>
<dbReference type="InterPro" id="IPR017745">
    <property type="entry name" value="BcsE"/>
</dbReference>
<dbReference type="EMBL" id="AP011177">
    <property type="protein sequence ID" value="BAJ00103.1"/>
    <property type="molecule type" value="Genomic_DNA"/>
</dbReference>
<dbReference type="GO" id="GO:0035438">
    <property type="term" value="F:cyclic-di-GMP binding"/>
    <property type="evidence" value="ECO:0007669"/>
    <property type="project" value="InterPro"/>
</dbReference>
<dbReference type="KEGG" id="svo:SVI_0132"/>
<gene>
    <name evidence="2" type="ordered locus">SVI_0132</name>
</gene>
<dbReference type="HOGENOM" id="CLU_513732_0_0_6"/>
<keyword evidence="3" id="KW-1185">Reference proteome</keyword>
<dbReference type="RefSeq" id="WP_013049418.1">
    <property type="nucleotide sequence ID" value="NC_014012.1"/>
</dbReference>
<evidence type="ECO:0000256" key="1">
    <source>
        <dbReference type="NCBIfam" id="TIGR03369"/>
    </source>
</evidence>
<name>D4ZDI1_SHEVD</name>
<dbReference type="Pfam" id="PF10995">
    <property type="entry name" value="CBP_BcsE"/>
    <property type="match status" value="1"/>
</dbReference>
<dbReference type="AlphaFoldDB" id="D4ZDI1"/>
<dbReference type="Proteomes" id="UP000002350">
    <property type="component" value="Chromosome"/>
</dbReference>
<reference evidence="3" key="1">
    <citation type="journal article" date="2010" name="Mol. Biosyst.">
        <title>Complete genome sequence and comparative analysis of Shewanella violacea, a psychrophilic and piezophilic bacterium from deep sea floor sediments.</title>
        <authorList>
            <person name="Aono E."/>
            <person name="Baba T."/>
            <person name="Ara T."/>
            <person name="Nishi T."/>
            <person name="Nakamichi T."/>
            <person name="Inamoto E."/>
            <person name="Toyonaga H."/>
            <person name="Hasegawa M."/>
            <person name="Takai Y."/>
            <person name="Okumura Y."/>
            <person name="Baba M."/>
            <person name="Tomita M."/>
            <person name="Kato C."/>
            <person name="Oshima T."/>
            <person name="Nakasone K."/>
            <person name="Mori H."/>
        </authorList>
    </citation>
    <scope>NUCLEOTIDE SEQUENCE [LARGE SCALE GENOMIC DNA]</scope>
    <source>
        <strain evidence="3">JCM 10179 / CIP 106290 / LMG 19151 / DSS12</strain>
    </source>
</reference>